<protein>
    <submittedName>
        <fullName evidence="15">Unannotated protein</fullName>
    </submittedName>
</protein>
<evidence type="ECO:0000313" key="14">
    <source>
        <dbReference type="EMBL" id="CAB4536444.1"/>
    </source>
</evidence>
<evidence type="ECO:0000256" key="9">
    <source>
        <dbReference type="ARBA" id="ARBA00023065"/>
    </source>
</evidence>
<keyword evidence="9" id="KW-0406">Ion transport</keyword>
<dbReference type="CDD" id="cd06503">
    <property type="entry name" value="ATP-synt_Fo_b"/>
    <property type="match status" value="1"/>
</dbReference>
<dbReference type="PANTHER" id="PTHR33445">
    <property type="entry name" value="ATP SYNTHASE SUBUNIT B', CHLOROPLASTIC"/>
    <property type="match status" value="1"/>
</dbReference>
<sequence length="198" mass="21186">MLTAFVNINTSAQVRVTFGDVLPQATSEEGAPVSAGPNPISPEMKELAWGAGSFIVFLILMRLFLVPKVRNGMASRYDLIQSDHDYASATRDGAKQDVARYESAIAEIRTEASARLETARQTLDKERQEKVVQVNAQIAQRRATAEAEVAAARAAAQDQIVTAVGAVTTRATQIAVGVSPDAAIVSRSVQQAMEGNRS</sequence>
<evidence type="ECO:0000256" key="1">
    <source>
        <dbReference type="ARBA" id="ARBA00004167"/>
    </source>
</evidence>
<evidence type="ECO:0000256" key="5">
    <source>
        <dbReference type="ARBA" id="ARBA00022547"/>
    </source>
</evidence>
<dbReference type="Pfam" id="PF00430">
    <property type="entry name" value="ATP-synt_B"/>
    <property type="match status" value="1"/>
</dbReference>
<evidence type="ECO:0000256" key="12">
    <source>
        <dbReference type="SAM" id="Coils"/>
    </source>
</evidence>
<gene>
    <name evidence="14" type="ORF">UFOPK1353_00687</name>
    <name evidence="15" type="ORF">UFOPK2292_01026</name>
    <name evidence="16" type="ORF">UFOPK4345_00586</name>
</gene>
<dbReference type="HAMAP" id="MF_01398">
    <property type="entry name" value="ATP_synth_b_bprime"/>
    <property type="match status" value="1"/>
</dbReference>
<evidence type="ECO:0000256" key="7">
    <source>
        <dbReference type="ARBA" id="ARBA00022781"/>
    </source>
</evidence>
<dbReference type="EMBL" id="CAEZSE010000100">
    <property type="protein sequence ID" value="CAB4536444.1"/>
    <property type="molecule type" value="Genomic_DNA"/>
</dbReference>
<keyword evidence="10 13" id="KW-0472">Membrane</keyword>
<dbReference type="AlphaFoldDB" id="A0A6J6MQ61"/>
<comment type="subcellular location">
    <subcellularLocation>
        <location evidence="2">Endomembrane system</location>
    </subcellularLocation>
    <subcellularLocation>
        <location evidence="1">Membrane</location>
        <topology evidence="1">Single-pass membrane protein</topology>
    </subcellularLocation>
</comment>
<evidence type="ECO:0000256" key="4">
    <source>
        <dbReference type="ARBA" id="ARBA00022448"/>
    </source>
</evidence>
<feature type="transmembrane region" description="Helical" evidence="13">
    <location>
        <begin position="47"/>
        <end position="66"/>
    </location>
</feature>
<evidence type="ECO:0000256" key="6">
    <source>
        <dbReference type="ARBA" id="ARBA00022692"/>
    </source>
</evidence>
<keyword evidence="6 13" id="KW-0812">Transmembrane</keyword>
<evidence type="ECO:0000256" key="13">
    <source>
        <dbReference type="SAM" id="Phobius"/>
    </source>
</evidence>
<dbReference type="EMBL" id="CAEZWU010000159">
    <property type="protein sequence ID" value="CAB4675128.1"/>
    <property type="molecule type" value="Genomic_DNA"/>
</dbReference>
<dbReference type="GO" id="GO:0015986">
    <property type="term" value="P:proton motive force-driven ATP synthesis"/>
    <property type="evidence" value="ECO:0007669"/>
    <property type="project" value="InterPro"/>
</dbReference>
<evidence type="ECO:0000256" key="10">
    <source>
        <dbReference type="ARBA" id="ARBA00023136"/>
    </source>
</evidence>
<keyword evidence="8 13" id="KW-1133">Transmembrane helix</keyword>
<evidence type="ECO:0000256" key="3">
    <source>
        <dbReference type="ARBA" id="ARBA00005513"/>
    </source>
</evidence>
<evidence type="ECO:0000256" key="8">
    <source>
        <dbReference type="ARBA" id="ARBA00022989"/>
    </source>
</evidence>
<comment type="function">
    <text evidence="11">F(1)F(0) ATP synthase produces ATP from ADP in the presence of a proton or sodium gradient. F-type ATPases consist of two structural domains, F(1) containing the extramembraneous catalytic core and F(0) containing the membrane proton channel, linked together by a central stalk and a peripheral stalk. During catalysis, ATP synthesis in the catalytic domain of F(1) is coupled via a rotary mechanism of the central stalk subunits to proton translocation.</text>
</comment>
<dbReference type="EMBL" id="CAFBQV010000072">
    <property type="protein sequence ID" value="CAB5063717.1"/>
    <property type="molecule type" value="Genomic_DNA"/>
</dbReference>
<dbReference type="GO" id="GO:0046961">
    <property type="term" value="F:proton-transporting ATPase activity, rotational mechanism"/>
    <property type="evidence" value="ECO:0007669"/>
    <property type="project" value="TreeGrafter"/>
</dbReference>
<comment type="similarity">
    <text evidence="3">Belongs to the ATPase B chain family.</text>
</comment>
<dbReference type="InterPro" id="IPR002146">
    <property type="entry name" value="ATP_synth_b/b'su_bac/chlpt"/>
</dbReference>
<name>A0A6J6MQ61_9ZZZZ</name>
<evidence type="ECO:0000256" key="11">
    <source>
        <dbReference type="ARBA" id="ARBA00025198"/>
    </source>
</evidence>
<proteinExistence type="inferred from homology"/>
<keyword evidence="4" id="KW-0813">Transport</keyword>
<feature type="coiled-coil region" evidence="12">
    <location>
        <begin position="91"/>
        <end position="155"/>
    </location>
</feature>
<keyword evidence="12" id="KW-0175">Coiled coil</keyword>
<dbReference type="InterPro" id="IPR050059">
    <property type="entry name" value="ATP_synthase_B_chain"/>
</dbReference>
<dbReference type="GO" id="GO:0045259">
    <property type="term" value="C:proton-transporting ATP synthase complex"/>
    <property type="evidence" value="ECO:0007669"/>
    <property type="project" value="UniProtKB-KW"/>
</dbReference>
<organism evidence="15">
    <name type="scientific">freshwater metagenome</name>
    <dbReference type="NCBI Taxonomy" id="449393"/>
    <lineage>
        <taxon>unclassified sequences</taxon>
        <taxon>metagenomes</taxon>
        <taxon>ecological metagenomes</taxon>
    </lineage>
</organism>
<keyword evidence="5" id="KW-0138">CF(0)</keyword>
<evidence type="ECO:0000313" key="15">
    <source>
        <dbReference type="EMBL" id="CAB4675128.1"/>
    </source>
</evidence>
<evidence type="ECO:0000313" key="16">
    <source>
        <dbReference type="EMBL" id="CAB5063717.1"/>
    </source>
</evidence>
<keyword evidence="7" id="KW-0375">Hydrogen ion transport</keyword>
<accession>A0A6J6MQ61</accession>
<dbReference type="GO" id="GO:0012505">
    <property type="term" value="C:endomembrane system"/>
    <property type="evidence" value="ECO:0007669"/>
    <property type="project" value="UniProtKB-SubCell"/>
</dbReference>
<dbReference type="PANTHER" id="PTHR33445:SF1">
    <property type="entry name" value="ATP SYNTHASE SUBUNIT B"/>
    <property type="match status" value="1"/>
</dbReference>
<evidence type="ECO:0000256" key="2">
    <source>
        <dbReference type="ARBA" id="ARBA00004308"/>
    </source>
</evidence>
<reference evidence="15" key="1">
    <citation type="submission" date="2020-05" db="EMBL/GenBank/DDBJ databases">
        <authorList>
            <person name="Chiriac C."/>
            <person name="Salcher M."/>
            <person name="Ghai R."/>
            <person name="Kavagutti S V."/>
        </authorList>
    </citation>
    <scope>NUCLEOTIDE SEQUENCE</scope>
</reference>